<dbReference type="EMBL" id="JAEUBG010003780">
    <property type="protein sequence ID" value="KAH3682305.1"/>
    <property type="molecule type" value="Genomic_DNA"/>
</dbReference>
<reference evidence="1" key="2">
    <citation type="submission" date="2021-01" db="EMBL/GenBank/DDBJ databases">
        <authorList>
            <person name="Schikora-Tamarit M.A."/>
        </authorList>
    </citation>
    <scope>NUCLEOTIDE SEQUENCE</scope>
    <source>
        <strain evidence="1">CBS2887</strain>
    </source>
</reference>
<organism evidence="1 2">
    <name type="scientific">Wickerhamomyces pijperi</name>
    <name type="common">Yeast</name>
    <name type="synonym">Pichia pijperi</name>
    <dbReference type="NCBI Taxonomy" id="599730"/>
    <lineage>
        <taxon>Eukaryota</taxon>
        <taxon>Fungi</taxon>
        <taxon>Dikarya</taxon>
        <taxon>Ascomycota</taxon>
        <taxon>Saccharomycotina</taxon>
        <taxon>Saccharomycetes</taxon>
        <taxon>Phaffomycetales</taxon>
        <taxon>Wickerhamomycetaceae</taxon>
        <taxon>Wickerhamomyces</taxon>
    </lineage>
</organism>
<name>A0A9P8Q367_WICPI</name>
<protein>
    <submittedName>
        <fullName evidence="1">Uncharacterized protein</fullName>
    </submittedName>
</protein>
<keyword evidence="2" id="KW-1185">Reference proteome</keyword>
<evidence type="ECO:0000313" key="2">
    <source>
        <dbReference type="Proteomes" id="UP000774326"/>
    </source>
</evidence>
<reference evidence="1" key="1">
    <citation type="journal article" date="2021" name="Open Biol.">
        <title>Shared evolutionary footprints suggest mitochondrial oxidative damage underlies multiple complex I losses in fungi.</title>
        <authorList>
            <person name="Schikora-Tamarit M.A."/>
            <person name="Marcet-Houben M."/>
            <person name="Nosek J."/>
            <person name="Gabaldon T."/>
        </authorList>
    </citation>
    <scope>NUCLEOTIDE SEQUENCE</scope>
    <source>
        <strain evidence="1">CBS2887</strain>
    </source>
</reference>
<evidence type="ECO:0000313" key="1">
    <source>
        <dbReference type="EMBL" id="KAH3682305.1"/>
    </source>
</evidence>
<comment type="caution">
    <text evidence="1">The sequence shown here is derived from an EMBL/GenBank/DDBJ whole genome shotgun (WGS) entry which is preliminary data.</text>
</comment>
<sequence length="98" mass="10066">MLDIDDCGTDSCFCFKAKKFGFGSESDVSGSSASGIFAKMSCTEKVGVCVAFLADEDGVFLAAGDLGFAGLEGLLLLEVLALVDVLDLGNLSKSPINS</sequence>
<proteinExistence type="predicted"/>
<accession>A0A9P8Q367</accession>
<dbReference type="AlphaFoldDB" id="A0A9P8Q367"/>
<gene>
    <name evidence="1" type="ORF">WICPIJ_006720</name>
</gene>
<dbReference type="Proteomes" id="UP000774326">
    <property type="component" value="Unassembled WGS sequence"/>
</dbReference>